<evidence type="ECO:0000313" key="2">
    <source>
        <dbReference type="EMBL" id="ELP91622.1"/>
    </source>
</evidence>
<dbReference type="RefSeq" id="XP_004258393.1">
    <property type="nucleotide sequence ID" value="XM_004258345.1"/>
</dbReference>
<organism evidence="2 3">
    <name type="scientific">Entamoeba invadens IP1</name>
    <dbReference type="NCBI Taxonomy" id="370355"/>
    <lineage>
        <taxon>Eukaryota</taxon>
        <taxon>Amoebozoa</taxon>
        <taxon>Evosea</taxon>
        <taxon>Archamoebae</taxon>
        <taxon>Mastigamoebida</taxon>
        <taxon>Entamoebidae</taxon>
        <taxon>Entamoeba</taxon>
    </lineage>
</organism>
<proteinExistence type="predicted"/>
<protein>
    <submittedName>
        <fullName evidence="2">Uncharacterized protein</fullName>
    </submittedName>
</protein>
<name>A0A0A1U9C5_ENTIV</name>
<feature type="region of interest" description="Disordered" evidence="1">
    <location>
        <begin position="234"/>
        <end position="259"/>
    </location>
</feature>
<dbReference type="Proteomes" id="UP000014680">
    <property type="component" value="Unassembled WGS sequence"/>
</dbReference>
<dbReference type="GeneID" id="14890634"/>
<gene>
    <name evidence="2" type="ORF">EIN_205790</name>
</gene>
<sequence length="259" mass="30407">MILHFFLITFVFSFKDQPTRRPIEPGSSVSEKLLLLMMVTQQQGDQWTRMLHIINARMNRFPQVANPSFQGLLEKVHEEQESLLKSLDFIIDKKLLTKTGLYQLCESIRESMARAEEKTGHWALLEETYEMMTKVVYAKGLKGNYRTSLLHQLVLPRSYFEKLFNFLTKVREEPMYSRDQEIKNAQDTVERYLSAIERESIRWGQDFNVIEDAAEFDLYKFSLDKLREKGDRRAIRRRNTIPKDDEEQPQGGASGWGSV</sequence>
<dbReference type="EMBL" id="KB206455">
    <property type="protein sequence ID" value="ELP91622.1"/>
    <property type="molecule type" value="Genomic_DNA"/>
</dbReference>
<reference evidence="2 3" key="1">
    <citation type="submission" date="2012-10" db="EMBL/GenBank/DDBJ databases">
        <authorList>
            <person name="Zafar N."/>
            <person name="Inman J."/>
            <person name="Hall N."/>
            <person name="Lorenzi H."/>
            <person name="Caler E."/>
        </authorList>
    </citation>
    <scope>NUCLEOTIDE SEQUENCE [LARGE SCALE GENOMIC DNA]</scope>
    <source>
        <strain evidence="2 3">IP1</strain>
    </source>
</reference>
<dbReference type="AlphaFoldDB" id="A0A0A1U9C5"/>
<evidence type="ECO:0000256" key="1">
    <source>
        <dbReference type="SAM" id="MobiDB-lite"/>
    </source>
</evidence>
<accession>A0A0A1U9C5</accession>
<dbReference type="KEGG" id="eiv:EIN_205790"/>
<evidence type="ECO:0000313" key="3">
    <source>
        <dbReference type="Proteomes" id="UP000014680"/>
    </source>
</evidence>
<keyword evidence="3" id="KW-1185">Reference proteome</keyword>
<dbReference type="VEuPathDB" id="AmoebaDB:EIN_205790"/>